<evidence type="ECO:0008006" key="2">
    <source>
        <dbReference type="Google" id="ProtNLM"/>
    </source>
</evidence>
<proteinExistence type="predicted"/>
<name>A0A6C0AWG0_9ZZZZ</name>
<accession>A0A6C0AWG0</accession>
<evidence type="ECO:0000313" key="1">
    <source>
        <dbReference type="EMBL" id="QHS83585.1"/>
    </source>
</evidence>
<dbReference type="Gene3D" id="3.40.50.300">
    <property type="entry name" value="P-loop containing nucleotide triphosphate hydrolases"/>
    <property type="match status" value="1"/>
</dbReference>
<dbReference type="EMBL" id="MN738760">
    <property type="protein sequence ID" value="QHS83585.1"/>
    <property type="molecule type" value="Genomic_DNA"/>
</dbReference>
<protein>
    <recommendedName>
        <fullName evidence="2">DNA polymerase III delta N-terminal domain-containing protein</fullName>
    </recommendedName>
</protein>
<dbReference type="AlphaFoldDB" id="A0A6C0AWG0"/>
<dbReference type="InterPro" id="IPR027417">
    <property type="entry name" value="P-loop_NTPase"/>
</dbReference>
<reference evidence="1" key="1">
    <citation type="journal article" date="2020" name="Nature">
        <title>Giant virus diversity and host interactions through global metagenomics.</title>
        <authorList>
            <person name="Schulz F."/>
            <person name="Roux S."/>
            <person name="Paez-Espino D."/>
            <person name="Jungbluth S."/>
            <person name="Walsh D.A."/>
            <person name="Denef V.J."/>
            <person name="McMahon K.D."/>
            <person name="Konstantinidis K.T."/>
            <person name="Eloe-Fadrosh E.A."/>
            <person name="Kyrpides N.C."/>
            <person name="Woyke T."/>
        </authorList>
    </citation>
    <scope>NUCLEOTIDE SEQUENCE</scope>
    <source>
        <strain evidence="1">GVMAG-S-ERX555961-36</strain>
    </source>
</reference>
<sequence>MVSSTISRKNFVNTISSMVKDGVFPHFHLCGPHENDVRNVAHEIISPHYINKSFILEIHILDNHSESLLVQTIKSFCHQQAVVTENNNRRPKVVIIHQQNETLTESFVHFLEDRMAEHRVKFVFLTTSSHITPSVLLNKMVSFIIHPLDISTRVGGVDKEDDFYNIIHSETDDEKLSKTILEWSELHCLRLSPIIYEKWREVLVK</sequence>
<organism evidence="1">
    <name type="scientific">viral metagenome</name>
    <dbReference type="NCBI Taxonomy" id="1070528"/>
    <lineage>
        <taxon>unclassified sequences</taxon>
        <taxon>metagenomes</taxon>
        <taxon>organismal metagenomes</taxon>
    </lineage>
</organism>